<dbReference type="EMBL" id="MNCJ02000331">
    <property type="protein sequence ID" value="KAF5760480.1"/>
    <property type="molecule type" value="Genomic_DNA"/>
</dbReference>
<dbReference type="AlphaFoldDB" id="A0A9K3GYI1"/>
<keyword evidence="2" id="KW-1185">Reference proteome</keyword>
<gene>
    <name evidence="1" type="ORF">HanXRQr2_Chr16g0753981</name>
</gene>
<name>A0A9K3GYI1_HELAN</name>
<dbReference type="Gramene" id="mRNA:HanXRQr2_Chr16g0753981">
    <property type="protein sequence ID" value="mRNA:HanXRQr2_Chr16g0753981"/>
    <property type="gene ID" value="HanXRQr2_Chr16g0753981"/>
</dbReference>
<comment type="caution">
    <text evidence="1">The sequence shown here is derived from an EMBL/GenBank/DDBJ whole genome shotgun (WGS) entry which is preliminary data.</text>
</comment>
<protein>
    <submittedName>
        <fullName evidence="1">Uncharacterized protein</fullName>
    </submittedName>
</protein>
<evidence type="ECO:0000313" key="2">
    <source>
        <dbReference type="Proteomes" id="UP000215914"/>
    </source>
</evidence>
<dbReference type="Proteomes" id="UP000215914">
    <property type="component" value="Unassembled WGS sequence"/>
</dbReference>
<evidence type="ECO:0000313" key="1">
    <source>
        <dbReference type="EMBL" id="KAF5760480.1"/>
    </source>
</evidence>
<proteinExistence type="predicted"/>
<reference evidence="1" key="2">
    <citation type="submission" date="2020-06" db="EMBL/GenBank/DDBJ databases">
        <title>Helianthus annuus Genome sequencing and assembly Release 2.</title>
        <authorList>
            <person name="Gouzy J."/>
            <person name="Langlade N."/>
            <person name="Munos S."/>
        </authorList>
    </citation>
    <scope>NUCLEOTIDE SEQUENCE</scope>
    <source>
        <tissue evidence="1">Leaves</tissue>
    </source>
</reference>
<accession>A0A9K3GYI1</accession>
<reference evidence="1" key="1">
    <citation type="journal article" date="2017" name="Nature">
        <title>The sunflower genome provides insights into oil metabolism, flowering and Asterid evolution.</title>
        <authorList>
            <person name="Badouin H."/>
            <person name="Gouzy J."/>
            <person name="Grassa C.J."/>
            <person name="Murat F."/>
            <person name="Staton S.E."/>
            <person name="Cottret L."/>
            <person name="Lelandais-Briere C."/>
            <person name="Owens G.L."/>
            <person name="Carrere S."/>
            <person name="Mayjonade B."/>
            <person name="Legrand L."/>
            <person name="Gill N."/>
            <person name="Kane N.C."/>
            <person name="Bowers J.E."/>
            <person name="Hubner S."/>
            <person name="Bellec A."/>
            <person name="Berard A."/>
            <person name="Berges H."/>
            <person name="Blanchet N."/>
            <person name="Boniface M.C."/>
            <person name="Brunel D."/>
            <person name="Catrice O."/>
            <person name="Chaidir N."/>
            <person name="Claudel C."/>
            <person name="Donnadieu C."/>
            <person name="Faraut T."/>
            <person name="Fievet G."/>
            <person name="Helmstetter N."/>
            <person name="King M."/>
            <person name="Knapp S.J."/>
            <person name="Lai Z."/>
            <person name="Le Paslier M.C."/>
            <person name="Lippi Y."/>
            <person name="Lorenzon L."/>
            <person name="Mandel J.R."/>
            <person name="Marage G."/>
            <person name="Marchand G."/>
            <person name="Marquand E."/>
            <person name="Bret-Mestries E."/>
            <person name="Morien E."/>
            <person name="Nambeesan S."/>
            <person name="Nguyen T."/>
            <person name="Pegot-Espagnet P."/>
            <person name="Pouilly N."/>
            <person name="Raftis F."/>
            <person name="Sallet E."/>
            <person name="Schiex T."/>
            <person name="Thomas J."/>
            <person name="Vandecasteele C."/>
            <person name="Vares D."/>
            <person name="Vear F."/>
            <person name="Vautrin S."/>
            <person name="Crespi M."/>
            <person name="Mangin B."/>
            <person name="Burke J.M."/>
            <person name="Salse J."/>
            <person name="Munos S."/>
            <person name="Vincourt P."/>
            <person name="Rieseberg L.H."/>
            <person name="Langlade N.B."/>
        </authorList>
    </citation>
    <scope>NUCLEOTIDE SEQUENCE</scope>
    <source>
        <tissue evidence="1">Leaves</tissue>
    </source>
</reference>
<sequence>MFLLQMNVIHTKQIEVSRCGFWSRATISTTTVSDDNNVMALLGFR</sequence>
<organism evidence="1 2">
    <name type="scientific">Helianthus annuus</name>
    <name type="common">Common sunflower</name>
    <dbReference type="NCBI Taxonomy" id="4232"/>
    <lineage>
        <taxon>Eukaryota</taxon>
        <taxon>Viridiplantae</taxon>
        <taxon>Streptophyta</taxon>
        <taxon>Embryophyta</taxon>
        <taxon>Tracheophyta</taxon>
        <taxon>Spermatophyta</taxon>
        <taxon>Magnoliopsida</taxon>
        <taxon>eudicotyledons</taxon>
        <taxon>Gunneridae</taxon>
        <taxon>Pentapetalae</taxon>
        <taxon>asterids</taxon>
        <taxon>campanulids</taxon>
        <taxon>Asterales</taxon>
        <taxon>Asteraceae</taxon>
        <taxon>Asteroideae</taxon>
        <taxon>Heliantheae alliance</taxon>
        <taxon>Heliantheae</taxon>
        <taxon>Helianthus</taxon>
    </lineage>
</organism>